<organism evidence="1 2">
    <name type="scientific">Deinococcus soli</name>
    <name type="common">ex Cha et al. 2016</name>
    <dbReference type="NCBI Taxonomy" id="1309411"/>
    <lineage>
        <taxon>Bacteria</taxon>
        <taxon>Thermotogati</taxon>
        <taxon>Deinococcota</taxon>
        <taxon>Deinococci</taxon>
        <taxon>Deinococcales</taxon>
        <taxon>Deinococcaceae</taxon>
        <taxon>Deinococcus</taxon>
    </lineage>
</organism>
<dbReference type="RefSeq" id="WP_309853202.1">
    <property type="nucleotide sequence ID" value="NZ_JAVDQJ010000004.1"/>
</dbReference>
<reference evidence="1" key="1">
    <citation type="submission" date="2023-07" db="EMBL/GenBank/DDBJ databases">
        <title>Sorghum-associated microbial communities from plants grown in Nebraska, USA.</title>
        <authorList>
            <person name="Schachtman D."/>
        </authorList>
    </citation>
    <scope>NUCLEOTIDE SEQUENCE</scope>
    <source>
        <strain evidence="1">BE330</strain>
    </source>
</reference>
<dbReference type="Proteomes" id="UP001185331">
    <property type="component" value="Unassembled WGS sequence"/>
</dbReference>
<gene>
    <name evidence="1" type="ORF">J2Y00_002291</name>
</gene>
<name>A0AAE3XDL0_9DEIO</name>
<dbReference type="AlphaFoldDB" id="A0AAE3XDL0"/>
<dbReference type="EMBL" id="JAVDQK010000005">
    <property type="protein sequence ID" value="MDR6218694.1"/>
    <property type="molecule type" value="Genomic_DNA"/>
</dbReference>
<accession>A0AAE3XDL0</accession>
<evidence type="ECO:0000313" key="1">
    <source>
        <dbReference type="EMBL" id="MDR6218694.1"/>
    </source>
</evidence>
<evidence type="ECO:0000313" key="2">
    <source>
        <dbReference type="Proteomes" id="UP001185331"/>
    </source>
</evidence>
<proteinExistence type="predicted"/>
<protein>
    <submittedName>
        <fullName evidence="1">Uncharacterized protein</fullName>
    </submittedName>
</protein>
<comment type="caution">
    <text evidence="1">The sequence shown here is derived from an EMBL/GenBank/DDBJ whole genome shotgun (WGS) entry which is preliminary data.</text>
</comment>
<sequence>MTHPLSAPPVPDSLRELLAADDISVTVDLLHAYGQVRLGPEDALHLGQLLEAEAPFSFPQDPDEPDGTWVMFTPAMDGTLRVSVRLDGAAPDPGVTLDFMQTRLFLAYLNAVAALPAESGAPRHPALRALLDEQALRVTIPPNIPFR</sequence>